<feature type="active site" description="Nucleophile" evidence="4">
    <location>
        <position position="311"/>
    </location>
</feature>
<keyword evidence="7" id="KW-1185">Reference proteome</keyword>
<dbReference type="AlphaFoldDB" id="A0A218P912"/>
<dbReference type="Gene3D" id="3.20.20.80">
    <property type="entry name" value="Glycosidases"/>
    <property type="match status" value="1"/>
</dbReference>
<dbReference type="SUPFAM" id="SSF51445">
    <property type="entry name" value="(Trans)glycosidases"/>
    <property type="match status" value="1"/>
</dbReference>
<dbReference type="GO" id="GO:0005975">
    <property type="term" value="P:carbohydrate metabolic process"/>
    <property type="evidence" value="ECO:0007669"/>
    <property type="project" value="InterPro"/>
</dbReference>
<protein>
    <submittedName>
        <fullName evidence="6">Beta-glucosidase</fullName>
    </submittedName>
</protein>
<evidence type="ECO:0000256" key="2">
    <source>
        <dbReference type="ARBA" id="ARBA00022801"/>
    </source>
</evidence>
<evidence type="ECO:0000256" key="4">
    <source>
        <dbReference type="PROSITE-ProRule" id="PRU10055"/>
    </source>
</evidence>
<dbReference type="InterPro" id="IPR017853">
    <property type="entry name" value="GH"/>
</dbReference>
<dbReference type="InterPro" id="IPR018120">
    <property type="entry name" value="Glyco_hydro_1_AS"/>
</dbReference>
<dbReference type="EMBL" id="CP015102">
    <property type="protein sequence ID" value="ASJ07285.1"/>
    <property type="molecule type" value="Genomic_DNA"/>
</dbReference>
<dbReference type="Proteomes" id="UP000197418">
    <property type="component" value="Chromosome"/>
</dbReference>
<name>A0A218P912_9EURY</name>
<dbReference type="OrthoDB" id="84443at2157"/>
<evidence type="ECO:0000313" key="7">
    <source>
        <dbReference type="Proteomes" id="UP000197418"/>
    </source>
</evidence>
<evidence type="ECO:0000256" key="3">
    <source>
        <dbReference type="ARBA" id="ARBA00023295"/>
    </source>
</evidence>
<dbReference type="PANTHER" id="PTHR10353:SF209">
    <property type="entry name" value="GALACTOLIPID GALACTOSYLTRANSFERASE SFR2, CHLOROPLASTIC"/>
    <property type="match status" value="1"/>
</dbReference>
<dbReference type="RefSeq" id="WP_088854532.1">
    <property type="nucleotide sequence ID" value="NZ_CP015102.1"/>
</dbReference>
<evidence type="ECO:0000313" key="6">
    <source>
        <dbReference type="EMBL" id="ASJ07285.1"/>
    </source>
</evidence>
<sequence>MRKFLFGTSTAAYQIEGDNRWSDWWYWSEKGRLPKAGKACNHWEKYEEDIKLMAELGYNAYRFSIEWGRIFPEEDKINEEALARYREIIELLLKSKIDPMVTLHHFTLPTWFALKGGFARDENLKYWERYLNAVSDILNGVRLIATTNEPMELVIEGYLTGNWPPFLRDPKTAFQVEKNLINAHSIAYETLSGKHEVGIVKSMPSIKFPDGEVAEEVENLQTFYFLDAIFEGVLKTPLGDMRVLPSSMDFIGVNYYTLHIVSKDTEPLRGLYEYEFGGYGRTQMGWKIYPRGIYEAIVKASKYGKPIYITENGIATENEDERIKFIQDHLNWVKKAMEEGYDVRGYFYWSFIDNYEWDKGFVPKFGLVSFNPETWERIPKKSAFAYGRLAKNFPYQGRETCPKT</sequence>
<dbReference type="PRINTS" id="PR00131">
    <property type="entry name" value="GLHYDRLASE1"/>
</dbReference>
<dbReference type="Pfam" id="PF00232">
    <property type="entry name" value="Glyco_hydro_1"/>
    <property type="match status" value="1"/>
</dbReference>
<dbReference type="InterPro" id="IPR001360">
    <property type="entry name" value="Glyco_hydro_1"/>
</dbReference>
<evidence type="ECO:0000256" key="1">
    <source>
        <dbReference type="ARBA" id="ARBA00010838"/>
    </source>
</evidence>
<reference evidence="6 7" key="1">
    <citation type="submission" date="2016-04" db="EMBL/GenBank/DDBJ databases">
        <title>Complete genome sequence of Thermococcus pacificus type strain P4.</title>
        <authorList>
            <person name="Oger P.M."/>
        </authorList>
    </citation>
    <scope>NUCLEOTIDE SEQUENCE [LARGE SCALE GENOMIC DNA]</scope>
    <source>
        <strain evidence="6 7">P-4</strain>
    </source>
</reference>
<dbReference type="PROSITE" id="PS00572">
    <property type="entry name" value="GLYCOSYL_HYDROL_F1_1"/>
    <property type="match status" value="1"/>
</dbReference>
<proteinExistence type="inferred from homology"/>
<dbReference type="PANTHER" id="PTHR10353">
    <property type="entry name" value="GLYCOSYL HYDROLASE"/>
    <property type="match status" value="1"/>
</dbReference>
<organism evidence="6 7">
    <name type="scientific">Thermococcus pacificus</name>
    <dbReference type="NCBI Taxonomy" id="71998"/>
    <lineage>
        <taxon>Archaea</taxon>
        <taxon>Methanobacteriati</taxon>
        <taxon>Methanobacteriota</taxon>
        <taxon>Thermococci</taxon>
        <taxon>Thermococcales</taxon>
        <taxon>Thermococcaceae</taxon>
        <taxon>Thermococcus</taxon>
    </lineage>
</organism>
<comment type="similarity">
    <text evidence="1 5">Belongs to the glycosyl hydrolase 1 family.</text>
</comment>
<dbReference type="KEGG" id="tpaf:A3L08_08105"/>
<keyword evidence="2" id="KW-0378">Hydrolase</keyword>
<evidence type="ECO:0000256" key="5">
    <source>
        <dbReference type="RuleBase" id="RU003690"/>
    </source>
</evidence>
<dbReference type="GO" id="GO:0008422">
    <property type="term" value="F:beta-glucosidase activity"/>
    <property type="evidence" value="ECO:0007669"/>
    <property type="project" value="TreeGrafter"/>
</dbReference>
<dbReference type="GeneID" id="33316226"/>
<keyword evidence="3" id="KW-0326">Glycosidase</keyword>
<gene>
    <name evidence="6" type="ORF">A3L08_08105</name>
</gene>
<accession>A0A218P912</accession>